<feature type="compositionally biased region" description="Low complexity" evidence="2">
    <location>
        <begin position="45"/>
        <end position="56"/>
    </location>
</feature>
<feature type="region of interest" description="Disordered" evidence="2">
    <location>
        <begin position="121"/>
        <end position="148"/>
    </location>
</feature>
<feature type="compositionally biased region" description="Pro residues" evidence="2">
    <location>
        <begin position="31"/>
        <end position="44"/>
    </location>
</feature>
<accession>A0ABQ7ZJ74</accession>
<evidence type="ECO:0000313" key="4">
    <source>
        <dbReference type="EMBL" id="KAH0880233.1"/>
    </source>
</evidence>
<dbReference type="Proteomes" id="UP000824890">
    <property type="component" value="Unassembled WGS sequence"/>
</dbReference>
<evidence type="ECO:0000256" key="1">
    <source>
        <dbReference type="PROSITE-ProRule" id="PRU00047"/>
    </source>
</evidence>
<feature type="compositionally biased region" description="Polar residues" evidence="2">
    <location>
        <begin position="64"/>
        <end position="82"/>
    </location>
</feature>
<dbReference type="InterPro" id="IPR001878">
    <property type="entry name" value="Znf_CCHC"/>
</dbReference>
<dbReference type="EMBL" id="JAGKQM010000015">
    <property type="protein sequence ID" value="KAH0880233.1"/>
    <property type="molecule type" value="Genomic_DNA"/>
</dbReference>
<dbReference type="PANTHER" id="PTHR31286:SF90">
    <property type="entry name" value="DUF4283 DOMAIN-CONTAINING PROTEIN"/>
    <property type="match status" value="1"/>
</dbReference>
<protein>
    <recommendedName>
        <fullName evidence="3">CCHC-type domain-containing protein</fullName>
    </recommendedName>
</protein>
<keyword evidence="1" id="KW-0863">Zinc-finger</keyword>
<gene>
    <name evidence="4" type="ORF">HID58_067627</name>
</gene>
<dbReference type="InterPro" id="IPR025558">
    <property type="entry name" value="DUF4283"/>
</dbReference>
<dbReference type="InterPro" id="IPR036875">
    <property type="entry name" value="Znf_CCHC_sf"/>
</dbReference>
<sequence length="650" mass="70655">MEQKTNMANPWLTVALASPLNPTAPAGNLSRPPPLPDPPDPDLFPPLSSSRSAPSKASRRLSHTAPSTSASTVYLPSSTPITTDLARPPPALSNTTSPLPISSTAQLLAYYTVTLPSASNPNPFSPPAHPVSSLPTQPPSTHNPGILPSPYPIFSSATPFPPVTDNTVPFNTIPNPSHQTAPPKTSISWVSKAKPTTDRTLKRLSPQTFSPEGVPRVTIPDEVYRKGAELHKDFIVCRFFGRVPAYSLIQNVFNYMWGKGKHLEIHMIPNKKSVLVRLPNDFIREKVLLKRLWYVDTAMFHASRWSEFSDDYTPSLKRIQLWAHLKGVPCDLIYDEGLSHIAGQIGDPKETDDWTLNLSSISVAHVKVEIDTTIPLPKIVEVGRSDGTFVSVEVEYPWVPPICAHCKEIGHIQRNCFLLPPPTPAPANNLNNPPASAKKPPFAGLSTCYSCNTVGHLMRNCPKGPKGPNDWIKVSHKKKSVPQTSETPITRDSTMPPTSSDNPLHTEAPITILSPEKEPLSQMEIDPAFAGKLISPLSTQKPQLLENVSEQNADPAGTFVLGLAAVFKDRPIITSNSFSALPPSDNHTATNPFTLPKPLTSADLSKPPDAIPEPSEPSVVNQSLTPTPPFTWHISSSISPSTRLLLSMVS</sequence>
<proteinExistence type="predicted"/>
<feature type="compositionally biased region" description="Polar residues" evidence="2">
    <location>
        <begin position="583"/>
        <end position="593"/>
    </location>
</feature>
<feature type="compositionally biased region" description="Polar residues" evidence="2">
    <location>
        <begin position="481"/>
        <end position="503"/>
    </location>
</feature>
<evidence type="ECO:0000313" key="5">
    <source>
        <dbReference type="Proteomes" id="UP000824890"/>
    </source>
</evidence>
<feature type="region of interest" description="Disordered" evidence="2">
    <location>
        <begin position="583"/>
        <end position="624"/>
    </location>
</feature>
<dbReference type="Gene3D" id="4.10.60.10">
    <property type="entry name" value="Zinc finger, CCHC-type"/>
    <property type="match status" value="1"/>
</dbReference>
<dbReference type="PROSITE" id="PS50158">
    <property type="entry name" value="ZF_CCHC"/>
    <property type="match status" value="1"/>
</dbReference>
<feature type="domain" description="CCHC-type" evidence="3">
    <location>
        <begin position="448"/>
        <end position="463"/>
    </location>
</feature>
<keyword evidence="1" id="KW-0479">Metal-binding</keyword>
<keyword evidence="5" id="KW-1185">Reference proteome</keyword>
<organism evidence="4 5">
    <name type="scientific">Brassica napus</name>
    <name type="common">Rape</name>
    <dbReference type="NCBI Taxonomy" id="3708"/>
    <lineage>
        <taxon>Eukaryota</taxon>
        <taxon>Viridiplantae</taxon>
        <taxon>Streptophyta</taxon>
        <taxon>Embryophyta</taxon>
        <taxon>Tracheophyta</taxon>
        <taxon>Spermatophyta</taxon>
        <taxon>Magnoliopsida</taxon>
        <taxon>eudicotyledons</taxon>
        <taxon>Gunneridae</taxon>
        <taxon>Pentapetalae</taxon>
        <taxon>rosids</taxon>
        <taxon>malvids</taxon>
        <taxon>Brassicales</taxon>
        <taxon>Brassicaceae</taxon>
        <taxon>Brassiceae</taxon>
        <taxon>Brassica</taxon>
    </lineage>
</organism>
<keyword evidence="1" id="KW-0862">Zinc</keyword>
<evidence type="ECO:0000259" key="3">
    <source>
        <dbReference type="PROSITE" id="PS50158"/>
    </source>
</evidence>
<dbReference type="PANTHER" id="PTHR31286">
    <property type="entry name" value="GLYCINE-RICH CELL WALL STRUCTURAL PROTEIN 1.8-LIKE"/>
    <property type="match status" value="1"/>
</dbReference>
<dbReference type="SMART" id="SM00343">
    <property type="entry name" value="ZnF_C2HC"/>
    <property type="match status" value="2"/>
</dbReference>
<feature type="region of interest" description="Disordered" evidence="2">
    <location>
        <begin position="468"/>
        <end position="506"/>
    </location>
</feature>
<feature type="compositionally biased region" description="Polar residues" evidence="2">
    <location>
        <begin position="165"/>
        <end position="189"/>
    </location>
</feature>
<feature type="compositionally biased region" description="Polar residues" evidence="2">
    <location>
        <begin position="133"/>
        <end position="143"/>
    </location>
</feature>
<comment type="caution">
    <text evidence="4">The sequence shown here is derived from an EMBL/GenBank/DDBJ whole genome shotgun (WGS) entry which is preliminary data.</text>
</comment>
<dbReference type="Pfam" id="PF00098">
    <property type="entry name" value="zf-CCHC"/>
    <property type="match status" value="1"/>
</dbReference>
<reference evidence="4 5" key="1">
    <citation type="submission" date="2021-05" db="EMBL/GenBank/DDBJ databases">
        <title>Genome Assembly of Synthetic Allotetraploid Brassica napus Reveals Homoeologous Exchanges between Subgenomes.</title>
        <authorList>
            <person name="Davis J.T."/>
        </authorList>
    </citation>
    <scope>NUCLEOTIDE SEQUENCE [LARGE SCALE GENOMIC DNA]</scope>
    <source>
        <strain evidence="5">cv. Da-Ae</strain>
        <tissue evidence="4">Seedling</tissue>
    </source>
</reference>
<evidence type="ECO:0000256" key="2">
    <source>
        <dbReference type="SAM" id="MobiDB-lite"/>
    </source>
</evidence>
<dbReference type="Pfam" id="PF14111">
    <property type="entry name" value="DUF4283"/>
    <property type="match status" value="1"/>
</dbReference>
<dbReference type="InterPro" id="IPR040256">
    <property type="entry name" value="At4g02000-like"/>
</dbReference>
<dbReference type="SUPFAM" id="SSF57756">
    <property type="entry name" value="Retrovirus zinc finger-like domains"/>
    <property type="match status" value="1"/>
</dbReference>
<feature type="region of interest" description="Disordered" evidence="2">
    <location>
        <begin position="165"/>
        <end position="190"/>
    </location>
</feature>
<name>A0ABQ7ZJ74_BRANA</name>
<feature type="region of interest" description="Disordered" evidence="2">
    <location>
        <begin position="18"/>
        <end position="99"/>
    </location>
</feature>